<feature type="chain" id="PRO_5015550412" evidence="1">
    <location>
        <begin position="22"/>
        <end position="242"/>
    </location>
</feature>
<evidence type="ECO:0000313" key="3">
    <source>
        <dbReference type="Proteomes" id="UP000245870"/>
    </source>
</evidence>
<keyword evidence="1" id="KW-0732">Signal</keyword>
<protein>
    <submittedName>
        <fullName evidence="2">Gliding motility-associated-like protein</fullName>
    </submittedName>
</protein>
<dbReference type="OrthoDB" id="1123245at2"/>
<proteinExistence type="predicted"/>
<dbReference type="RefSeq" id="WP_116616481.1">
    <property type="nucleotide sequence ID" value="NZ_CAUPIB010000004.1"/>
</dbReference>
<feature type="signal peptide" evidence="1">
    <location>
        <begin position="1"/>
        <end position="21"/>
    </location>
</feature>
<dbReference type="EMBL" id="QENY01000009">
    <property type="protein sequence ID" value="PVX53733.1"/>
    <property type="molecule type" value="Genomic_DNA"/>
</dbReference>
<dbReference type="InterPro" id="IPR035986">
    <property type="entry name" value="PKD_dom_sf"/>
</dbReference>
<accession>A0A2U0U7X7</accession>
<organism evidence="2 3">
    <name type="scientific">Hallella colorans</name>
    <dbReference type="NCBI Taxonomy" id="1703337"/>
    <lineage>
        <taxon>Bacteria</taxon>
        <taxon>Pseudomonadati</taxon>
        <taxon>Bacteroidota</taxon>
        <taxon>Bacteroidia</taxon>
        <taxon>Bacteroidales</taxon>
        <taxon>Prevotellaceae</taxon>
        <taxon>Hallella</taxon>
    </lineage>
</organism>
<evidence type="ECO:0000256" key="1">
    <source>
        <dbReference type="SAM" id="SignalP"/>
    </source>
</evidence>
<reference evidence="2 3" key="1">
    <citation type="submission" date="2018-05" db="EMBL/GenBank/DDBJ databases">
        <title>Genomic Encyclopedia of Type Strains, Phase IV (KMG-IV): sequencing the most valuable type-strain genomes for metagenomic binning, comparative biology and taxonomic classification.</title>
        <authorList>
            <person name="Goeker M."/>
        </authorList>
    </citation>
    <scope>NUCLEOTIDE SEQUENCE [LARGE SCALE GENOMIC DNA]</scope>
    <source>
        <strain evidence="2 3">DSM 100333</strain>
    </source>
</reference>
<dbReference type="SUPFAM" id="SSF49299">
    <property type="entry name" value="PKD domain"/>
    <property type="match status" value="1"/>
</dbReference>
<dbReference type="Proteomes" id="UP000245870">
    <property type="component" value="Unassembled WGS sequence"/>
</dbReference>
<dbReference type="InterPro" id="IPR026341">
    <property type="entry name" value="T9SS_type_B"/>
</dbReference>
<dbReference type="NCBIfam" id="TIGR04131">
    <property type="entry name" value="Bac_Flav_CTERM"/>
    <property type="match status" value="1"/>
</dbReference>
<dbReference type="Pfam" id="PF13585">
    <property type="entry name" value="CHU_C"/>
    <property type="match status" value="1"/>
</dbReference>
<gene>
    <name evidence="2" type="ORF">C7379_10973</name>
</gene>
<evidence type="ECO:0000313" key="2">
    <source>
        <dbReference type="EMBL" id="PVX53733.1"/>
    </source>
</evidence>
<dbReference type="AlphaFoldDB" id="A0A2U0U7X7"/>
<keyword evidence="3" id="KW-1185">Reference proteome</keyword>
<comment type="caution">
    <text evidence="2">The sequence shown here is derived from an EMBL/GenBank/DDBJ whole genome shotgun (WGS) entry which is preliminary data.</text>
</comment>
<sequence>MEIRKHALLALMAVFATSLTAQNTSPTISPTGTYTDAEGNEQTTTTIAASAPLNVTFMANAEHTEGWTAHYEWHFYKEGDRDHCYLIRYEPNTTLNFVEAGTHLVELWATFTQGTDSVAYTNQYWTSEGTPISVSIYESKLEMPNAFSPNGDGINDVYKAKAGYQSLIEFKATIFNRWGQKIYSWDDPAGGWDGKYKGKNVSQGVYYVLVRAKGADGRTYNIKRDVNLLRGYTEGTGGSELP</sequence>
<name>A0A2U0U7X7_9BACT</name>